<dbReference type="EMBL" id="PGCJ01001135">
    <property type="protein sequence ID" value="PLW08903.1"/>
    <property type="molecule type" value="Genomic_DNA"/>
</dbReference>
<name>A0A2N5S6N2_9BASI</name>
<gene>
    <name evidence="1" type="ORF">PCANC_24331</name>
</gene>
<keyword evidence="2" id="KW-1185">Reference proteome</keyword>
<organism evidence="1 2">
    <name type="scientific">Puccinia coronata f. sp. avenae</name>
    <dbReference type="NCBI Taxonomy" id="200324"/>
    <lineage>
        <taxon>Eukaryota</taxon>
        <taxon>Fungi</taxon>
        <taxon>Dikarya</taxon>
        <taxon>Basidiomycota</taxon>
        <taxon>Pucciniomycotina</taxon>
        <taxon>Pucciniomycetes</taxon>
        <taxon>Pucciniales</taxon>
        <taxon>Pucciniaceae</taxon>
        <taxon>Puccinia</taxon>
    </lineage>
</organism>
<proteinExistence type="predicted"/>
<protein>
    <submittedName>
        <fullName evidence="1">Uncharacterized protein</fullName>
    </submittedName>
</protein>
<evidence type="ECO:0000313" key="1">
    <source>
        <dbReference type="EMBL" id="PLW08903.1"/>
    </source>
</evidence>
<dbReference type="AlphaFoldDB" id="A0A2N5S6N2"/>
<dbReference type="Proteomes" id="UP000235388">
    <property type="component" value="Unassembled WGS sequence"/>
</dbReference>
<reference evidence="1 2" key="1">
    <citation type="submission" date="2017-11" db="EMBL/GenBank/DDBJ databases">
        <title>De novo assembly and phasing of dikaryotic genomes from two isolates of Puccinia coronata f. sp. avenae, the causal agent of oat crown rust.</title>
        <authorList>
            <person name="Miller M.E."/>
            <person name="Zhang Y."/>
            <person name="Omidvar V."/>
            <person name="Sperschneider J."/>
            <person name="Schwessinger B."/>
            <person name="Raley C."/>
            <person name="Palmer J.M."/>
            <person name="Garnica D."/>
            <person name="Upadhyaya N."/>
            <person name="Rathjen J."/>
            <person name="Taylor J.M."/>
            <person name="Park R.F."/>
            <person name="Dodds P.N."/>
            <person name="Hirsch C.D."/>
            <person name="Kianian S.F."/>
            <person name="Figueroa M."/>
        </authorList>
    </citation>
    <scope>NUCLEOTIDE SEQUENCE [LARGE SCALE GENOMIC DNA]</scope>
    <source>
        <strain evidence="1">12NC29</strain>
    </source>
</reference>
<evidence type="ECO:0000313" key="2">
    <source>
        <dbReference type="Proteomes" id="UP000235388"/>
    </source>
</evidence>
<accession>A0A2N5S6N2</accession>
<sequence>MARICLSEPAPECFDGDTVVAEDCKKAAQLLSYNTDGKFKPELKEEKTIGACTLSVDRMESSRVVTKDLVNAAVDAVISDFPTHSGRIIKPSNSADTGGFKVQLLPIVTQSAASSSGA</sequence>
<comment type="caution">
    <text evidence="1">The sequence shown here is derived from an EMBL/GenBank/DDBJ whole genome shotgun (WGS) entry which is preliminary data.</text>
</comment>